<organism evidence="1">
    <name type="scientific">marine metagenome</name>
    <dbReference type="NCBI Taxonomy" id="408172"/>
    <lineage>
        <taxon>unclassified sequences</taxon>
        <taxon>metagenomes</taxon>
        <taxon>ecological metagenomes</taxon>
    </lineage>
</organism>
<sequence>MMVLQFITKFWIGLRGLMKRKAGLIIVNFLSQNPESARGLISTEKMKQFLYLLVK</sequence>
<evidence type="ECO:0000313" key="1">
    <source>
        <dbReference type="EMBL" id="SVA43158.1"/>
    </source>
</evidence>
<gene>
    <name evidence="1" type="ORF">METZ01_LOCUS96012</name>
</gene>
<accession>A0A381VTQ9</accession>
<reference evidence="1" key="1">
    <citation type="submission" date="2018-05" db="EMBL/GenBank/DDBJ databases">
        <authorList>
            <person name="Lanie J.A."/>
            <person name="Ng W.-L."/>
            <person name="Kazmierczak K.M."/>
            <person name="Andrzejewski T.M."/>
            <person name="Davidsen T.M."/>
            <person name="Wayne K.J."/>
            <person name="Tettelin H."/>
            <person name="Glass J.I."/>
            <person name="Rusch D."/>
            <person name="Podicherti R."/>
            <person name="Tsui H.-C.T."/>
            <person name="Winkler M.E."/>
        </authorList>
    </citation>
    <scope>NUCLEOTIDE SEQUENCE</scope>
</reference>
<protein>
    <submittedName>
        <fullName evidence="1">Uncharacterized protein</fullName>
    </submittedName>
</protein>
<proteinExistence type="predicted"/>
<dbReference type="AlphaFoldDB" id="A0A381VTQ9"/>
<dbReference type="EMBL" id="UINC01009632">
    <property type="protein sequence ID" value="SVA43158.1"/>
    <property type="molecule type" value="Genomic_DNA"/>
</dbReference>
<name>A0A381VTQ9_9ZZZZ</name>